<gene>
    <name evidence="6" type="ORF">DKW60_20735</name>
</gene>
<comment type="caution">
    <text evidence="6">The sequence shown here is derived from an EMBL/GenBank/DDBJ whole genome shotgun (WGS) entry which is preliminary data.</text>
</comment>
<dbReference type="InterPro" id="IPR036388">
    <property type="entry name" value="WH-like_DNA-bd_sf"/>
</dbReference>
<keyword evidence="7" id="KW-1185">Reference proteome</keyword>
<evidence type="ECO:0000313" key="7">
    <source>
        <dbReference type="Proteomes" id="UP000245539"/>
    </source>
</evidence>
<keyword evidence="2" id="KW-0805">Transcription regulation</keyword>
<name>A0A317C1K2_9GAMM</name>
<dbReference type="PROSITE" id="PS50931">
    <property type="entry name" value="HTH_LYSR"/>
    <property type="match status" value="1"/>
</dbReference>
<dbReference type="PANTHER" id="PTHR30126">
    <property type="entry name" value="HTH-TYPE TRANSCRIPTIONAL REGULATOR"/>
    <property type="match status" value="1"/>
</dbReference>
<evidence type="ECO:0000256" key="4">
    <source>
        <dbReference type="ARBA" id="ARBA00023163"/>
    </source>
</evidence>
<dbReference type="AlphaFoldDB" id="A0A317C1K2"/>
<dbReference type="InterPro" id="IPR005119">
    <property type="entry name" value="LysR_subst-bd"/>
</dbReference>
<dbReference type="GO" id="GO:0003700">
    <property type="term" value="F:DNA-binding transcription factor activity"/>
    <property type="evidence" value="ECO:0007669"/>
    <property type="project" value="InterPro"/>
</dbReference>
<accession>A0A317C1K2</accession>
<comment type="similarity">
    <text evidence="1">Belongs to the LysR transcriptional regulatory family.</text>
</comment>
<dbReference type="Gene3D" id="1.10.10.10">
    <property type="entry name" value="Winged helix-like DNA-binding domain superfamily/Winged helix DNA-binding domain"/>
    <property type="match status" value="1"/>
</dbReference>
<evidence type="ECO:0000259" key="5">
    <source>
        <dbReference type="PROSITE" id="PS50931"/>
    </source>
</evidence>
<dbReference type="Gene3D" id="3.40.190.10">
    <property type="entry name" value="Periplasmic binding protein-like II"/>
    <property type="match status" value="1"/>
</dbReference>
<dbReference type="SUPFAM" id="SSF53850">
    <property type="entry name" value="Periplasmic binding protein-like II"/>
    <property type="match status" value="1"/>
</dbReference>
<dbReference type="OrthoDB" id="9786526at2"/>
<dbReference type="InterPro" id="IPR036390">
    <property type="entry name" value="WH_DNA-bd_sf"/>
</dbReference>
<keyword evidence="3" id="KW-0238">DNA-binding</keyword>
<dbReference type="Pfam" id="PF00126">
    <property type="entry name" value="HTH_1"/>
    <property type="match status" value="1"/>
</dbReference>
<keyword evidence="4" id="KW-0804">Transcription</keyword>
<protein>
    <recommendedName>
        <fullName evidence="5">HTH lysR-type domain-containing protein</fullName>
    </recommendedName>
</protein>
<proteinExistence type="inferred from homology"/>
<evidence type="ECO:0000256" key="1">
    <source>
        <dbReference type="ARBA" id="ARBA00009437"/>
    </source>
</evidence>
<feature type="domain" description="HTH lysR-type" evidence="5">
    <location>
        <begin position="1"/>
        <end position="58"/>
    </location>
</feature>
<sequence length="288" mass="32173">MDIAHLKTFLEIYRVRHFGKAAEKLCITQSAASARIKLLEERLGVKLFTRERHAIEPTPAGHRFHKYAEMTVSGWEQARVMVALPEQYSQSLSIGYLPDTWHLFLKNWVDEIHSQLPETALNLTIHAGQNVQELILSGALDLGFVFEPINSPRLQSVNIASLRLKLYSNQHNTSIESALGEGYVMVDWGAMFEYEHSKAFPELSGSAIRTNYGVMALDLLRVGKRAAYLPDQVVNDDVARNPLYVVDGAPVFERNLYAVYRSASASVSLLEKLIAVITGFGKQASVPS</sequence>
<reference evidence="6 7" key="1">
    <citation type="submission" date="2018-05" db="EMBL/GenBank/DDBJ databases">
        <title>Leucothrix arctica sp. nov., isolated from Arctic seawater.</title>
        <authorList>
            <person name="Choi A."/>
            <person name="Baek K."/>
        </authorList>
    </citation>
    <scope>NUCLEOTIDE SEQUENCE [LARGE SCALE GENOMIC DNA]</scope>
    <source>
        <strain evidence="6 7">JCM 18388</strain>
    </source>
</reference>
<dbReference type="Proteomes" id="UP000245539">
    <property type="component" value="Unassembled WGS sequence"/>
</dbReference>
<dbReference type="EMBL" id="QGKM01000085">
    <property type="protein sequence ID" value="PWQ92526.1"/>
    <property type="molecule type" value="Genomic_DNA"/>
</dbReference>
<dbReference type="PRINTS" id="PR00039">
    <property type="entry name" value="HTHLYSR"/>
</dbReference>
<dbReference type="InterPro" id="IPR000847">
    <property type="entry name" value="LysR_HTH_N"/>
</dbReference>
<dbReference type="GO" id="GO:0000976">
    <property type="term" value="F:transcription cis-regulatory region binding"/>
    <property type="evidence" value="ECO:0007669"/>
    <property type="project" value="TreeGrafter"/>
</dbReference>
<dbReference type="RefSeq" id="WP_109839575.1">
    <property type="nucleotide sequence ID" value="NZ_QGKM01000085.1"/>
</dbReference>
<evidence type="ECO:0000313" key="6">
    <source>
        <dbReference type="EMBL" id="PWQ92526.1"/>
    </source>
</evidence>
<dbReference type="SUPFAM" id="SSF46785">
    <property type="entry name" value="Winged helix' DNA-binding domain"/>
    <property type="match status" value="1"/>
</dbReference>
<evidence type="ECO:0000256" key="3">
    <source>
        <dbReference type="ARBA" id="ARBA00023125"/>
    </source>
</evidence>
<dbReference type="Pfam" id="PF03466">
    <property type="entry name" value="LysR_substrate"/>
    <property type="match status" value="1"/>
</dbReference>
<evidence type="ECO:0000256" key="2">
    <source>
        <dbReference type="ARBA" id="ARBA00023015"/>
    </source>
</evidence>
<dbReference type="PANTHER" id="PTHR30126:SF21">
    <property type="entry name" value="TRANSCRIPTIONAL REGULATOR-RELATED"/>
    <property type="match status" value="1"/>
</dbReference>
<organism evidence="6 7">
    <name type="scientific">Leucothrix pacifica</name>
    <dbReference type="NCBI Taxonomy" id="1247513"/>
    <lineage>
        <taxon>Bacteria</taxon>
        <taxon>Pseudomonadati</taxon>
        <taxon>Pseudomonadota</taxon>
        <taxon>Gammaproteobacteria</taxon>
        <taxon>Thiotrichales</taxon>
        <taxon>Thiotrichaceae</taxon>
        <taxon>Leucothrix</taxon>
    </lineage>
</organism>
<dbReference type="FunFam" id="1.10.10.10:FF:000001">
    <property type="entry name" value="LysR family transcriptional regulator"/>
    <property type="match status" value="1"/>
</dbReference>